<feature type="domain" description="RNA polymerase sigma factor 70 region 4 type 2" evidence="6">
    <location>
        <begin position="119"/>
        <end position="172"/>
    </location>
</feature>
<dbReference type="AlphaFoldDB" id="A0A081NVH2"/>
<dbReference type="SUPFAM" id="SSF88659">
    <property type="entry name" value="Sigma3 and sigma4 domains of RNA polymerase sigma factors"/>
    <property type="match status" value="1"/>
</dbReference>
<evidence type="ECO:0000256" key="3">
    <source>
        <dbReference type="ARBA" id="ARBA00023082"/>
    </source>
</evidence>
<dbReference type="InterPro" id="IPR007627">
    <property type="entry name" value="RNA_pol_sigma70_r2"/>
</dbReference>
<keyword evidence="2" id="KW-0805">Transcription regulation</keyword>
<evidence type="ECO:0000259" key="6">
    <source>
        <dbReference type="Pfam" id="PF08281"/>
    </source>
</evidence>
<comment type="caution">
    <text evidence="7">The sequence shown here is derived from an EMBL/GenBank/DDBJ whole genome shotgun (WGS) entry which is preliminary data.</text>
</comment>
<evidence type="ECO:0000313" key="7">
    <source>
        <dbReference type="EMBL" id="KEQ22445.1"/>
    </source>
</evidence>
<dbReference type="EMBL" id="JNVM01000038">
    <property type="protein sequence ID" value="KEQ22445.1"/>
    <property type="molecule type" value="Genomic_DNA"/>
</dbReference>
<sequence length="191" mass="22128">MVSDEELLNQIADGSEAGLEALVYRYHKPIYEYLQRMLNDRSLAEDLCQECFIRVCKIVRTGRLPSRFRPWIYRIATNLCKDVWKSSAYRKEALWGAEKMSLHSAGDTVSSILERQWEREAVIRALGSLADDEREVIILRFYHELKLDEIAEILEQPLGSIKTKLYKTFKKMAHLLKTEEVDPHGKAQSPG</sequence>
<organism evidence="7 8">
    <name type="scientific">Paenibacillus tyrfis</name>
    <dbReference type="NCBI Taxonomy" id="1501230"/>
    <lineage>
        <taxon>Bacteria</taxon>
        <taxon>Bacillati</taxon>
        <taxon>Bacillota</taxon>
        <taxon>Bacilli</taxon>
        <taxon>Bacillales</taxon>
        <taxon>Paenibacillaceae</taxon>
        <taxon>Paenibacillus</taxon>
    </lineage>
</organism>
<keyword evidence="3" id="KW-0731">Sigma factor</keyword>
<dbReference type="GO" id="GO:0003677">
    <property type="term" value="F:DNA binding"/>
    <property type="evidence" value="ECO:0007669"/>
    <property type="project" value="InterPro"/>
</dbReference>
<feature type="domain" description="RNA polymerase sigma-70 region 2" evidence="5">
    <location>
        <begin position="22"/>
        <end position="86"/>
    </location>
</feature>
<dbReference type="NCBIfam" id="TIGR02937">
    <property type="entry name" value="sigma70-ECF"/>
    <property type="match status" value="1"/>
</dbReference>
<name>A0A081NVH2_9BACL</name>
<proteinExistence type="inferred from homology"/>
<dbReference type="SUPFAM" id="SSF88946">
    <property type="entry name" value="Sigma2 domain of RNA polymerase sigma factors"/>
    <property type="match status" value="1"/>
</dbReference>
<dbReference type="Pfam" id="PF04542">
    <property type="entry name" value="Sigma70_r2"/>
    <property type="match status" value="1"/>
</dbReference>
<dbReference type="InterPro" id="IPR013324">
    <property type="entry name" value="RNA_pol_sigma_r3/r4-like"/>
</dbReference>
<dbReference type="RefSeq" id="WP_036691224.1">
    <property type="nucleotide sequence ID" value="NZ_FYEP01000011.1"/>
</dbReference>
<keyword evidence="4" id="KW-0804">Transcription</keyword>
<protein>
    <recommendedName>
        <fullName evidence="9">RNA polymerase sigma factor</fullName>
    </recommendedName>
</protein>
<evidence type="ECO:0000259" key="5">
    <source>
        <dbReference type="Pfam" id="PF04542"/>
    </source>
</evidence>
<dbReference type="Pfam" id="PF08281">
    <property type="entry name" value="Sigma70_r4_2"/>
    <property type="match status" value="1"/>
</dbReference>
<dbReference type="Proteomes" id="UP000028123">
    <property type="component" value="Unassembled WGS sequence"/>
</dbReference>
<gene>
    <name evidence="7" type="ORF">ET33_23225</name>
</gene>
<dbReference type="PANTHER" id="PTHR43133:SF51">
    <property type="entry name" value="RNA POLYMERASE SIGMA FACTOR"/>
    <property type="match status" value="1"/>
</dbReference>
<evidence type="ECO:0000313" key="8">
    <source>
        <dbReference type="Proteomes" id="UP000028123"/>
    </source>
</evidence>
<evidence type="ECO:0000256" key="1">
    <source>
        <dbReference type="ARBA" id="ARBA00010641"/>
    </source>
</evidence>
<dbReference type="CDD" id="cd06171">
    <property type="entry name" value="Sigma70_r4"/>
    <property type="match status" value="1"/>
</dbReference>
<reference evidence="7 8" key="1">
    <citation type="submission" date="2014-06" db="EMBL/GenBank/DDBJ databases">
        <title>Draft genome sequence of Paenibacillus sp. MSt1.</title>
        <authorList>
            <person name="Aw Y.K."/>
            <person name="Ong K.S."/>
            <person name="Gan H.M."/>
            <person name="Lee S.M."/>
        </authorList>
    </citation>
    <scope>NUCLEOTIDE SEQUENCE [LARGE SCALE GENOMIC DNA]</scope>
    <source>
        <strain evidence="7 8">MSt1</strain>
    </source>
</reference>
<evidence type="ECO:0000256" key="2">
    <source>
        <dbReference type="ARBA" id="ARBA00023015"/>
    </source>
</evidence>
<dbReference type="Gene3D" id="1.10.1740.10">
    <property type="match status" value="1"/>
</dbReference>
<dbReference type="InterPro" id="IPR039425">
    <property type="entry name" value="RNA_pol_sigma-70-like"/>
</dbReference>
<accession>A0A081NVH2</accession>
<dbReference type="OrthoDB" id="9785675at2"/>
<dbReference type="GO" id="GO:0016987">
    <property type="term" value="F:sigma factor activity"/>
    <property type="evidence" value="ECO:0007669"/>
    <property type="project" value="UniProtKB-KW"/>
</dbReference>
<dbReference type="GO" id="GO:0006352">
    <property type="term" value="P:DNA-templated transcription initiation"/>
    <property type="evidence" value="ECO:0007669"/>
    <property type="project" value="InterPro"/>
</dbReference>
<comment type="similarity">
    <text evidence="1">Belongs to the sigma-70 factor family. ECF subfamily.</text>
</comment>
<dbReference type="PANTHER" id="PTHR43133">
    <property type="entry name" value="RNA POLYMERASE ECF-TYPE SIGMA FACTO"/>
    <property type="match status" value="1"/>
</dbReference>
<evidence type="ECO:0000256" key="4">
    <source>
        <dbReference type="ARBA" id="ARBA00023163"/>
    </source>
</evidence>
<dbReference type="eggNOG" id="COG1595">
    <property type="taxonomic scope" value="Bacteria"/>
</dbReference>
<dbReference type="InterPro" id="IPR013249">
    <property type="entry name" value="RNA_pol_sigma70_r4_t2"/>
</dbReference>
<dbReference type="Gene3D" id="1.10.10.10">
    <property type="entry name" value="Winged helix-like DNA-binding domain superfamily/Winged helix DNA-binding domain"/>
    <property type="match status" value="1"/>
</dbReference>
<dbReference type="InterPro" id="IPR014284">
    <property type="entry name" value="RNA_pol_sigma-70_dom"/>
</dbReference>
<evidence type="ECO:0008006" key="9">
    <source>
        <dbReference type="Google" id="ProtNLM"/>
    </source>
</evidence>
<dbReference type="InterPro" id="IPR036388">
    <property type="entry name" value="WH-like_DNA-bd_sf"/>
</dbReference>
<keyword evidence="8" id="KW-1185">Reference proteome</keyword>
<dbReference type="InterPro" id="IPR013325">
    <property type="entry name" value="RNA_pol_sigma_r2"/>
</dbReference>